<sequence>YQPGKLKDALETNMLKMILIHENAHILSLSPSQSDNDLIGYENLLVDGDWEENDKAKVKQVFSQKKAACAPNYYDAVSGCMKEDSYINKFFLKFWADIYPEYHYWFEFADYKPANKSNYDFHQKYYDRFITYYSGSHPAEDFAESFTVFVLWDEEAIANHKKWCLKEGWNLTAEKELAYWTYCEKIYRDNSIWEEKILFFYDFPELVEMRDFIRSNL</sequence>
<gene>
    <name evidence="1" type="ORF">METZ01_LOCUS481296</name>
</gene>
<evidence type="ECO:0000313" key="1">
    <source>
        <dbReference type="EMBL" id="SVE28442.1"/>
    </source>
</evidence>
<name>A0A383C8B2_9ZZZZ</name>
<protein>
    <submittedName>
        <fullName evidence="1">Uncharacterized protein</fullName>
    </submittedName>
</protein>
<dbReference type="EMBL" id="UINC01206698">
    <property type="protein sequence ID" value="SVE28442.1"/>
    <property type="molecule type" value="Genomic_DNA"/>
</dbReference>
<feature type="non-terminal residue" evidence="1">
    <location>
        <position position="1"/>
    </location>
</feature>
<dbReference type="AlphaFoldDB" id="A0A383C8B2"/>
<accession>A0A383C8B2</accession>
<organism evidence="1">
    <name type="scientific">marine metagenome</name>
    <dbReference type="NCBI Taxonomy" id="408172"/>
    <lineage>
        <taxon>unclassified sequences</taxon>
        <taxon>metagenomes</taxon>
        <taxon>ecological metagenomes</taxon>
    </lineage>
</organism>
<proteinExistence type="predicted"/>
<reference evidence="1" key="1">
    <citation type="submission" date="2018-05" db="EMBL/GenBank/DDBJ databases">
        <authorList>
            <person name="Lanie J.A."/>
            <person name="Ng W.-L."/>
            <person name="Kazmierczak K.M."/>
            <person name="Andrzejewski T.M."/>
            <person name="Davidsen T.M."/>
            <person name="Wayne K.J."/>
            <person name="Tettelin H."/>
            <person name="Glass J.I."/>
            <person name="Rusch D."/>
            <person name="Podicherti R."/>
            <person name="Tsui H.-C.T."/>
            <person name="Winkler M.E."/>
        </authorList>
    </citation>
    <scope>NUCLEOTIDE SEQUENCE</scope>
</reference>